<protein>
    <submittedName>
        <fullName evidence="2">Uncharacterized protein</fullName>
    </submittedName>
</protein>
<dbReference type="OrthoDB" id="1750920at2759"/>
<organism evidence="2 3">
    <name type="scientific">Actinidia rufa</name>
    <dbReference type="NCBI Taxonomy" id="165716"/>
    <lineage>
        <taxon>Eukaryota</taxon>
        <taxon>Viridiplantae</taxon>
        <taxon>Streptophyta</taxon>
        <taxon>Embryophyta</taxon>
        <taxon>Tracheophyta</taxon>
        <taxon>Spermatophyta</taxon>
        <taxon>Magnoliopsida</taxon>
        <taxon>eudicotyledons</taxon>
        <taxon>Gunneridae</taxon>
        <taxon>Pentapetalae</taxon>
        <taxon>asterids</taxon>
        <taxon>Ericales</taxon>
        <taxon>Actinidiaceae</taxon>
        <taxon>Actinidia</taxon>
    </lineage>
</organism>
<sequence>MRQMKLLFSAEDLLHVYIMLLPKREPGTPFLKGNHYLCLRNPCQPQTRLVTNNPNKDLFLNELNWVPGNWEFQARKMILTTNSDANPRSHVIPYKAKVLDKIRLPPMCIEGWAPRCDNFSVESYNAELNANLPPTQIQGWEKGVTSSSSSYTSYESSNNEEEEGEEVVTMANFTKDYNTGLVLSQVVLLLKDITDLVEEDSKEIRDMLVMQQVRRATAILEQMNEQSTEIKKSREKINPLEKYNSPCSRVSGPPQVYSPLVLSSLNEEDMLEEEADEVPKKAPEVLKELGQEATEDGTTVAVGGTTPVVEDGTAA</sequence>
<reference evidence="2 3" key="1">
    <citation type="submission" date="2019-07" db="EMBL/GenBank/DDBJ databases">
        <title>De Novo Assembly of kiwifruit Actinidia rufa.</title>
        <authorList>
            <person name="Sugita-Konishi S."/>
            <person name="Sato K."/>
            <person name="Mori E."/>
            <person name="Abe Y."/>
            <person name="Kisaki G."/>
            <person name="Hamano K."/>
            <person name="Suezawa K."/>
            <person name="Otani M."/>
            <person name="Fukuda T."/>
            <person name="Manabe T."/>
            <person name="Gomi K."/>
            <person name="Tabuchi M."/>
            <person name="Akimitsu K."/>
            <person name="Kataoka I."/>
        </authorList>
    </citation>
    <scope>NUCLEOTIDE SEQUENCE [LARGE SCALE GENOMIC DNA]</scope>
    <source>
        <strain evidence="3">cv. Fuchu</strain>
    </source>
</reference>
<evidence type="ECO:0000313" key="2">
    <source>
        <dbReference type="EMBL" id="GFY88892.1"/>
    </source>
</evidence>
<dbReference type="AlphaFoldDB" id="A0A7J0ERC7"/>
<evidence type="ECO:0000256" key="1">
    <source>
        <dbReference type="SAM" id="MobiDB-lite"/>
    </source>
</evidence>
<feature type="region of interest" description="Disordered" evidence="1">
    <location>
        <begin position="291"/>
        <end position="315"/>
    </location>
</feature>
<evidence type="ECO:0000313" key="3">
    <source>
        <dbReference type="Proteomes" id="UP000585474"/>
    </source>
</evidence>
<keyword evidence="3" id="KW-1185">Reference proteome</keyword>
<feature type="compositionally biased region" description="Low complexity" evidence="1">
    <location>
        <begin position="297"/>
        <end position="309"/>
    </location>
</feature>
<accession>A0A7J0ERC7</accession>
<dbReference type="Proteomes" id="UP000585474">
    <property type="component" value="Unassembled WGS sequence"/>
</dbReference>
<dbReference type="EMBL" id="BJWL01000006">
    <property type="protein sequence ID" value="GFY88892.1"/>
    <property type="molecule type" value="Genomic_DNA"/>
</dbReference>
<comment type="caution">
    <text evidence="2">The sequence shown here is derived from an EMBL/GenBank/DDBJ whole genome shotgun (WGS) entry which is preliminary data.</text>
</comment>
<gene>
    <name evidence="2" type="ORF">Acr_06g0008320</name>
</gene>
<proteinExistence type="predicted"/>
<name>A0A7J0ERC7_9ERIC</name>